<evidence type="ECO:0000313" key="4">
    <source>
        <dbReference type="Proteomes" id="UP000078596"/>
    </source>
</evidence>
<dbReference type="RefSeq" id="WP_066100053.1">
    <property type="nucleotide sequence ID" value="NZ_CP016027.1"/>
</dbReference>
<dbReference type="AlphaFoldDB" id="A0A191ZHI6"/>
<sequence>MNVPNALRDGFLRPRRILSLGLVGCLIAAALAAAQAETIYTYTNSQGDRVFTDEPTKGARKIHVDPPPPIPLTPINLPPATPPPSAPVGSQAAPQSAPQAPLVPSVQMPVTEAPASGSGPRAEPPTVLPPSASKPAPLVSTTVSPAAGGHYQTLSISEPHSGPVAAHPGGTIFVQVQITPALDVSAGDRIRIVIDGEDKVEDSTGHRFMISGLSNGEHTLIALVSRQGKNIFQSSPVVIHLTGAAS</sequence>
<accession>A0A191ZHI6</accession>
<protein>
    <recommendedName>
        <fullName evidence="5">DUF4124 domain-containing protein</fullName>
    </recommendedName>
</protein>
<evidence type="ECO:0000256" key="2">
    <source>
        <dbReference type="SAM" id="SignalP"/>
    </source>
</evidence>
<reference evidence="3 4" key="1">
    <citation type="submission" date="2016-06" db="EMBL/GenBank/DDBJ databases">
        <title>Insight into the functional genes involving in sulfur oxidation in Pearl River water.</title>
        <authorList>
            <person name="Luo J."/>
            <person name="Tan X."/>
            <person name="Lin W."/>
        </authorList>
    </citation>
    <scope>NUCLEOTIDE SEQUENCE [LARGE SCALE GENOMIC DNA]</scope>
    <source>
        <strain evidence="3 4">LS2</strain>
    </source>
</reference>
<feature type="signal peptide" evidence="2">
    <location>
        <begin position="1"/>
        <end position="36"/>
    </location>
</feature>
<feature type="compositionally biased region" description="Low complexity" evidence="1">
    <location>
        <begin position="87"/>
        <end position="105"/>
    </location>
</feature>
<keyword evidence="4" id="KW-1185">Reference proteome</keyword>
<dbReference type="KEGG" id="haz:A9404_08160"/>
<gene>
    <name evidence="3" type="ORF">A9404_08160</name>
</gene>
<evidence type="ECO:0000313" key="3">
    <source>
        <dbReference type="EMBL" id="ANJ67356.1"/>
    </source>
</evidence>
<evidence type="ECO:0000256" key="1">
    <source>
        <dbReference type="SAM" id="MobiDB-lite"/>
    </source>
</evidence>
<name>A0A191ZHI6_9GAMM</name>
<dbReference type="STRING" id="1860122.A9404_08160"/>
<evidence type="ECO:0008006" key="5">
    <source>
        <dbReference type="Google" id="ProtNLM"/>
    </source>
</evidence>
<keyword evidence="2" id="KW-0732">Signal</keyword>
<dbReference type="OrthoDB" id="7062774at2"/>
<organism evidence="3 4">
    <name type="scientific">Halothiobacillus diazotrophicus</name>
    <dbReference type="NCBI Taxonomy" id="1860122"/>
    <lineage>
        <taxon>Bacteria</taxon>
        <taxon>Pseudomonadati</taxon>
        <taxon>Pseudomonadota</taxon>
        <taxon>Gammaproteobacteria</taxon>
        <taxon>Chromatiales</taxon>
        <taxon>Halothiobacillaceae</taxon>
        <taxon>Halothiobacillus</taxon>
    </lineage>
</organism>
<dbReference type="EMBL" id="CP016027">
    <property type="protein sequence ID" value="ANJ67356.1"/>
    <property type="molecule type" value="Genomic_DNA"/>
</dbReference>
<feature type="region of interest" description="Disordered" evidence="1">
    <location>
        <begin position="48"/>
        <end position="144"/>
    </location>
</feature>
<feature type="chain" id="PRO_5008250388" description="DUF4124 domain-containing protein" evidence="2">
    <location>
        <begin position="37"/>
        <end position="246"/>
    </location>
</feature>
<feature type="compositionally biased region" description="Pro residues" evidence="1">
    <location>
        <begin position="65"/>
        <end position="86"/>
    </location>
</feature>
<dbReference type="Proteomes" id="UP000078596">
    <property type="component" value="Chromosome"/>
</dbReference>
<proteinExistence type="predicted"/>